<reference evidence="3" key="1">
    <citation type="submission" date="2020-02" db="EMBL/GenBank/DDBJ databases">
        <authorList>
            <person name="Meier V. D."/>
        </authorList>
    </citation>
    <scope>NUCLEOTIDE SEQUENCE</scope>
    <source>
        <strain evidence="3">AVDCRST_MAG24</strain>
    </source>
</reference>
<proteinExistence type="predicted"/>
<dbReference type="GO" id="GO:0008270">
    <property type="term" value="F:zinc ion binding"/>
    <property type="evidence" value="ECO:0007669"/>
    <property type="project" value="InterPro"/>
</dbReference>
<name>A0A6J4M2H2_9ACTN</name>
<dbReference type="GO" id="GO:0003871">
    <property type="term" value="F:5-methyltetrahydropteroyltriglutamate-homocysteine S-methyltransferase activity"/>
    <property type="evidence" value="ECO:0007669"/>
    <property type="project" value="InterPro"/>
</dbReference>
<dbReference type="Gene3D" id="3.20.20.210">
    <property type="match status" value="1"/>
</dbReference>
<evidence type="ECO:0000256" key="1">
    <source>
        <dbReference type="SAM" id="MobiDB-lite"/>
    </source>
</evidence>
<evidence type="ECO:0000259" key="2">
    <source>
        <dbReference type="Pfam" id="PF01717"/>
    </source>
</evidence>
<gene>
    <name evidence="3" type="ORF">AVDCRST_MAG24-1661</name>
</gene>
<dbReference type="Pfam" id="PF01717">
    <property type="entry name" value="Meth_synt_2"/>
    <property type="match status" value="1"/>
</dbReference>
<accession>A0A6J4M2H2</accession>
<dbReference type="AlphaFoldDB" id="A0A6J4M2H2"/>
<dbReference type="InterPro" id="IPR002629">
    <property type="entry name" value="Met_Synth_C/arc"/>
</dbReference>
<organism evidence="3">
    <name type="scientific">uncultured Nocardioidaceae bacterium</name>
    <dbReference type="NCBI Taxonomy" id="253824"/>
    <lineage>
        <taxon>Bacteria</taxon>
        <taxon>Bacillati</taxon>
        <taxon>Actinomycetota</taxon>
        <taxon>Actinomycetes</taxon>
        <taxon>Propionibacteriales</taxon>
        <taxon>Nocardioidaceae</taxon>
        <taxon>environmental samples</taxon>
    </lineage>
</organism>
<feature type="region of interest" description="Disordered" evidence="1">
    <location>
        <begin position="1"/>
        <end position="21"/>
    </location>
</feature>
<sequence>MTTVTTAPSASGVGSHPGDDQAAYDHAVRLVLDEEPELPYVPEVPGRGAAAGMVGRSLALLSGLAADLQPAGWRLTDASGVDHRRAISLLAQDLDTVEEHAQEYSGLLKTQVAGPWTLAASVERPRGDRVLADHGARRELAESLAEGLTGQVADLRRRVPGATLLVQVDEPALPAVLAGAVPTASGFSRHRSVDAAGAAPALQAVLDAISSAGAEPVVHCCAAEVPFGLLDRVGAPGLSVDLAVLGAEGYDAVAAALEAGRRVLLGVVPSTRPAGAVPTEGSVTAVVTRFLDMVGLEPSDRLVLTPSCGLAGADPAWARTALGLCRASARALG</sequence>
<dbReference type="GO" id="GO:0009086">
    <property type="term" value="P:methionine biosynthetic process"/>
    <property type="evidence" value="ECO:0007669"/>
    <property type="project" value="InterPro"/>
</dbReference>
<dbReference type="InterPro" id="IPR038071">
    <property type="entry name" value="UROD/MetE-like_sf"/>
</dbReference>
<evidence type="ECO:0000313" key="3">
    <source>
        <dbReference type="EMBL" id="CAA9348391.1"/>
    </source>
</evidence>
<protein>
    <submittedName>
        <fullName evidence="3">Methionine synthase, vitamin-B12 independent, putative</fullName>
    </submittedName>
</protein>
<feature type="domain" description="Cobalamin-independent methionine synthase MetE C-terminal/archaeal" evidence="2">
    <location>
        <begin position="113"/>
        <end position="330"/>
    </location>
</feature>
<dbReference type="SUPFAM" id="SSF51726">
    <property type="entry name" value="UROD/MetE-like"/>
    <property type="match status" value="1"/>
</dbReference>
<dbReference type="EMBL" id="CADCUF010000242">
    <property type="protein sequence ID" value="CAA9348391.1"/>
    <property type="molecule type" value="Genomic_DNA"/>
</dbReference>